<comment type="caution">
    <text evidence="1">The sequence shown here is derived from an EMBL/GenBank/DDBJ whole genome shotgun (WGS) entry which is preliminary data.</text>
</comment>
<dbReference type="InterPro" id="IPR011200">
    <property type="entry name" value="UCP012608"/>
</dbReference>
<dbReference type="EMBL" id="JAUHHC010000001">
    <property type="protein sequence ID" value="MDN3919429.1"/>
    <property type="molecule type" value="Genomic_DNA"/>
</dbReference>
<evidence type="ECO:0000313" key="2">
    <source>
        <dbReference type="Proteomes" id="UP001228044"/>
    </source>
</evidence>
<keyword evidence="2" id="KW-1185">Reference proteome</keyword>
<dbReference type="Pfam" id="PF10094">
    <property type="entry name" value="DUF2332"/>
    <property type="match status" value="1"/>
</dbReference>
<protein>
    <submittedName>
        <fullName evidence="1">DUF2332 domain-containing protein</fullName>
    </submittedName>
</protein>
<accession>A0ABT8DR64</accession>
<dbReference type="RefSeq" id="WP_290357731.1">
    <property type="nucleotide sequence ID" value="NZ_JAUHHC010000001.1"/>
</dbReference>
<proteinExistence type="predicted"/>
<dbReference type="Proteomes" id="UP001228044">
    <property type="component" value="Unassembled WGS sequence"/>
</dbReference>
<reference evidence="1 2" key="1">
    <citation type="submission" date="2023-06" db="EMBL/GenBank/DDBJ databases">
        <title>Pelomonas sp. PFR6 16S ribosomal RNA gene Genome sequencing and assembly.</title>
        <authorList>
            <person name="Woo H."/>
        </authorList>
    </citation>
    <scope>NUCLEOTIDE SEQUENCE [LARGE SCALE GENOMIC DNA]</scope>
    <source>
        <strain evidence="1 2">PFR6</strain>
    </source>
</reference>
<evidence type="ECO:0000313" key="1">
    <source>
        <dbReference type="EMBL" id="MDN3919429.1"/>
    </source>
</evidence>
<name>A0ABT8DR64_9BURK</name>
<sequence>MSAGAGPALAAPFRRFAAVDCTQDPLYVAICQAVAEAPELLALMAEAPATQRKPNLLLAALHEGVLAGVAHPLRDYYPSVGGTRLPDAALPAALLDFARLERPRLIEHLRQRSTQTNEIGRCAVLWPALQQIAVLTGRQELALLDFGASAGLNLGVDEYRYDYGRFALGAPAAAGRPTIACDWLGDAAPPPARPWRLAARAGLDPAPIDVGDEAAVRWLRACLWPHDRERALRLDQALALARRAGWRVQQAEDCLAAVEPWLDGLPAGVQPLLFNSWVLYYFSAEELTRLRERLGRLVRERGLLWLSAESPAQRPPGLALPPLAPGAEPSTLWTLQSATGVRALAWSHPHGRWLQWLG</sequence>
<gene>
    <name evidence="1" type="ORF">QWJ38_03955</name>
</gene>
<organism evidence="1 2">
    <name type="scientific">Roseateles violae</name>
    <dbReference type="NCBI Taxonomy" id="3058042"/>
    <lineage>
        <taxon>Bacteria</taxon>
        <taxon>Pseudomonadati</taxon>
        <taxon>Pseudomonadota</taxon>
        <taxon>Betaproteobacteria</taxon>
        <taxon>Burkholderiales</taxon>
        <taxon>Sphaerotilaceae</taxon>
        <taxon>Roseateles</taxon>
    </lineage>
</organism>